<keyword evidence="4" id="KW-1185">Reference proteome</keyword>
<evidence type="ECO:0000256" key="2">
    <source>
        <dbReference type="SAM" id="Phobius"/>
    </source>
</evidence>
<gene>
    <name evidence="3" type="ORF">SCD92_17810</name>
</gene>
<protein>
    <recommendedName>
        <fullName evidence="5">DUF3742 domain-containing protein</fullName>
    </recommendedName>
</protein>
<evidence type="ECO:0000313" key="4">
    <source>
        <dbReference type="Proteomes" id="UP001273505"/>
    </source>
</evidence>
<dbReference type="RefSeq" id="WP_302724149.1">
    <property type="nucleotide sequence ID" value="NZ_JAULRU010000742.1"/>
</dbReference>
<keyword evidence="2" id="KW-0812">Transmembrane</keyword>
<evidence type="ECO:0008006" key="5">
    <source>
        <dbReference type="Google" id="ProtNLM"/>
    </source>
</evidence>
<reference evidence="3 4" key="1">
    <citation type="submission" date="2023-11" db="EMBL/GenBank/DDBJ databases">
        <title>Gilvimarinus fulvus sp. nov., isolated from the surface of Kelp.</title>
        <authorList>
            <person name="Sun Y.Y."/>
            <person name="Gong Y."/>
            <person name="Du Z.J."/>
        </authorList>
    </citation>
    <scope>NUCLEOTIDE SEQUENCE [LARGE SCALE GENOMIC DNA]</scope>
    <source>
        <strain evidence="3 4">SDUM040013</strain>
    </source>
</reference>
<accession>A0ABU4S5Q8</accession>
<feature type="region of interest" description="Disordered" evidence="1">
    <location>
        <begin position="66"/>
        <end position="85"/>
    </location>
</feature>
<dbReference type="EMBL" id="JAXAFO010000044">
    <property type="protein sequence ID" value="MDX6851238.1"/>
    <property type="molecule type" value="Genomic_DNA"/>
</dbReference>
<proteinExistence type="predicted"/>
<organism evidence="3 4">
    <name type="scientific">Gilvimarinus gilvus</name>
    <dbReference type="NCBI Taxonomy" id="3058038"/>
    <lineage>
        <taxon>Bacteria</taxon>
        <taxon>Pseudomonadati</taxon>
        <taxon>Pseudomonadota</taxon>
        <taxon>Gammaproteobacteria</taxon>
        <taxon>Cellvibrionales</taxon>
        <taxon>Cellvibrionaceae</taxon>
        <taxon>Gilvimarinus</taxon>
    </lineage>
</organism>
<feature type="transmembrane region" description="Helical" evidence="2">
    <location>
        <begin position="22"/>
        <end position="45"/>
    </location>
</feature>
<name>A0ABU4S5Q8_9GAMM</name>
<comment type="caution">
    <text evidence="3">The sequence shown here is derived from an EMBL/GenBank/DDBJ whole genome shotgun (WGS) entry which is preliminary data.</text>
</comment>
<keyword evidence="2" id="KW-0472">Membrane</keyword>
<sequence length="85" mass="9325">MHATDRNFARKAATAARWAGKALWFVFGSIIRLLYVSIMTLSALASAMSGGEVRRSQDVTDDYLGLDPYGSTDMNHGSLKRENGK</sequence>
<dbReference type="Proteomes" id="UP001273505">
    <property type="component" value="Unassembled WGS sequence"/>
</dbReference>
<evidence type="ECO:0000256" key="1">
    <source>
        <dbReference type="SAM" id="MobiDB-lite"/>
    </source>
</evidence>
<evidence type="ECO:0000313" key="3">
    <source>
        <dbReference type="EMBL" id="MDX6851238.1"/>
    </source>
</evidence>
<keyword evidence="2" id="KW-1133">Transmembrane helix</keyword>